<keyword evidence="4" id="KW-0812">Transmembrane</keyword>
<evidence type="ECO:0000256" key="2">
    <source>
        <dbReference type="ARBA" id="ARBA00022840"/>
    </source>
</evidence>
<dbReference type="SUPFAM" id="SSF52540">
    <property type="entry name" value="P-loop containing nucleoside triphosphate hydrolases"/>
    <property type="match status" value="1"/>
</dbReference>
<dbReference type="GO" id="GO:0005524">
    <property type="term" value="F:ATP binding"/>
    <property type="evidence" value="ECO:0007669"/>
    <property type="project" value="UniProtKB-KW"/>
</dbReference>
<keyword evidence="1" id="KW-0547">Nucleotide-binding</keyword>
<dbReference type="Pfam" id="PF07811">
    <property type="entry name" value="TadE"/>
    <property type="match status" value="1"/>
</dbReference>
<comment type="caution">
    <text evidence="3">Lacks conserved residue(s) required for the propagation of feature annotation.</text>
</comment>
<dbReference type="GO" id="GO:0000160">
    <property type="term" value="P:phosphorelay signal transduction system"/>
    <property type="evidence" value="ECO:0007669"/>
    <property type="project" value="InterPro"/>
</dbReference>
<dbReference type="EMBL" id="SMJW01000130">
    <property type="protein sequence ID" value="TDC12408.1"/>
    <property type="molecule type" value="Genomic_DNA"/>
</dbReference>
<name>A0A4R4NS08_9ACTN</name>
<evidence type="ECO:0000256" key="1">
    <source>
        <dbReference type="ARBA" id="ARBA00022741"/>
    </source>
</evidence>
<evidence type="ECO:0000256" key="3">
    <source>
        <dbReference type="PROSITE-ProRule" id="PRU00169"/>
    </source>
</evidence>
<feature type="domain" description="Response regulatory" evidence="5">
    <location>
        <begin position="4"/>
        <end position="121"/>
    </location>
</feature>
<dbReference type="Gene3D" id="3.40.50.2300">
    <property type="match status" value="1"/>
</dbReference>
<evidence type="ECO:0000256" key="4">
    <source>
        <dbReference type="SAM" id="Phobius"/>
    </source>
</evidence>
<dbReference type="InterPro" id="IPR050625">
    <property type="entry name" value="ParA/MinD_ATPase"/>
</dbReference>
<proteinExistence type="predicted"/>
<dbReference type="GO" id="GO:0051782">
    <property type="term" value="P:negative regulation of cell division"/>
    <property type="evidence" value="ECO:0007669"/>
    <property type="project" value="TreeGrafter"/>
</dbReference>
<dbReference type="RefSeq" id="WP_131942334.1">
    <property type="nucleotide sequence ID" value="NZ_BAAAMX010000001.1"/>
</dbReference>
<dbReference type="AlphaFoldDB" id="A0A4R4NS08"/>
<dbReference type="PANTHER" id="PTHR43384:SF6">
    <property type="entry name" value="SEPTUM SITE-DETERMINING PROTEIN MIND HOMOLOG, CHLOROPLASTIC"/>
    <property type="match status" value="1"/>
</dbReference>
<dbReference type="PROSITE" id="PS50110">
    <property type="entry name" value="RESPONSE_REGULATORY"/>
    <property type="match status" value="1"/>
</dbReference>
<dbReference type="Pfam" id="PF13614">
    <property type="entry name" value="AAA_31"/>
    <property type="match status" value="1"/>
</dbReference>
<dbReference type="SUPFAM" id="SSF52172">
    <property type="entry name" value="CheY-like"/>
    <property type="match status" value="1"/>
</dbReference>
<reference evidence="6 7" key="1">
    <citation type="submission" date="2019-03" db="EMBL/GenBank/DDBJ databases">
        <title>Draft genome sequences of novel Actinobacteria.</title>
        <authorList>
            <person name="Sahin N."/>
            <person name="Ay H."/>
            <person name="Saygin H."/>
        </authorList>
    </citation>
    <scope>NUCLEOTIDE SEQUENCE [LARGE SCALE GENOMIC DNA]</scope>
    <source>
        <strain evidence="6 7">DSM 45347</strain>
    </source>
</reference>
<dbReference type="InterPro" id="IPR012495">
    <property type="entry name" value="TadE-like_dom"/>
</dbReference>
<keyword evidence="4" id="KW-0472">Membrane</keyword>
<dbReference type="GO" id="GO:0009898">
    <property type="term" value="C:cytoplasmic side of plasma membrane"/>
    <property type="evidence" value="ECO:0007669"/>
    <property type="project" value="TreeGrafter"/>
</dbReference>
<dbReference type="GO" id="GO:0005829">
    <property type="term" value="C:cytosol"/>
    <property type="evidence" value="ECO:0007669"/>
    <property type="project" value="TreeGrafter"/>
</dbReference>
<evidence type="ECO:0000259" key="5">
    <source>
        <dbReference type="PROSITE" id="PS50110"/>
    </source>
</evidence>
<dbReference type="GO" id="GO:0016887">
    <property type="term" value="F:ATP hydrolysis activity"/>
    <property type="evidence" value="ECO:0007669"/>
    <property type="project" value="TreeGrafter"/>
</dbReference>
<organism evidence="6 7">
    <name type="scientific">Actinomadura bangladeshensis</name>
    <dbReference type="NCBI Taxonomy" id="453573"/>
    <lineage>
        <taxon>Bacteria</taxon>
        <taxon>Bacillati</taxon>
        <taxon>Actinomycetota</taxon>
        <taxon>Actinomycetes</taxon>
        <taxon>Streptosporangiales</taxon>
        <taxon>Thermomonosporaceae</taxon>
        <taxon>Actinomadura</taxon>
    </lineage>
</organism>
<keyword evidence="2" id="KW-0067">ATP-binding</keyword>
<dbReference type="InterPro" id="IPR025669">
    <property type="entry name" value="AAA_dom"/>
</dbReference>
<protein>
    <submittedName>
        <fullName evidence="6">Septum formation initiator</fullName>
    </submittedName>
</protein>
<sequence>MTTRVLIASADRGVSSNLVSQFRELPDVQVVGVEATSGDVTGAVGGVPDLDVVLLHQDLGPLPALDLIRDLGTRHPYVAVILVAEETTAEVFGQAMAAGARGVVASEPTLSELQNRVASAGEWARTMRRHLDSSQAVAVPGRMGAMVAVCGAKGGTGTTTVAVHLAVALAETGRTVCLVDMDLQKGDVPGYLDVQHRRSIADLIAAADDLDGAVLSEALFVHPSGPHLLLAPAEGEEGEDVPARATRQVLAAVRSRYDIVVVDCGSHMVEGNATAVEFADRVVVVATPDLPALRGAKRLSRLWRRLDIRKEDGASLLLVRHDRKNEIQPDLARKMAGMPLLGTTVPAVFRALEEAANTGTPSAVKSGEFRKSIGRLIVELDLLGDEAGGAAAAGARGRQRRRGSQTAGDRGIALAEFALLTPLFALLLLVVWQALLIGLTSMYTSHAANEASRAVAVLGYQTPEARAEVRRRTVQRIGGTWGDEDHLKIRVSGGYAQVTIDTPAVLPGVRTSFGISARSRIVDEGTG</sequence>
<dbReference type="PANTHER" id="PTHR43384">
    <property type="entry name" value="SEPTUM SITE-DETERMINING PROTEIN MIND HOMOLOG, CHLOROPLASTIC-RELATED"/>
    <property type="match status" value="1"/>
</dbReference>
<keyword evidence="4" id="KW-1133">Transmembrane helix</keyword>
<dbReference type="InterPro" id="IPR001789">
    <property type="entry name" value="Sig_transdc_resp-reg_receiver"/>
</dbReference>
<gene>
    <name evidence="6" type="ORF">E1284_23710</name>
</gene>
<dbReference type="OrthoDB" id="144620at2"/>
<dbReference type="InterPro" id="IPR027417">
    <property type="entry name" value="P-loop_NTPase"/>
</dbReference>
<feature type="transmembrane region" description="Helical" evidence="4">
    <location>
        <begin position="417"/>
        <end position="439"/>
    </location>
</feature>
<dbReference type="Gene3D" id="3.40.50.300">
    <property type="entry name" value="P-loop containing nucleotide triphosphate hydrolases"/>
    <property type="match status" value="1"/>
</dbReference>
<keyword evidence="7" id="KW-1185">Reference proteome</keyword>
<dbReference type="InterPro" id="IPR011006">
    <property type="entry name" value="CheY-like_superfamily"/>
</dbReference>
<dbReference type="Proteomes" id="UP000295431">
    <property type="component" value="Unassembled WGS sequence"/>
</dbReference>
<accession>A0A4R4NS08</accession>
<comment type="caution">
    <text evidence="6">The sequence shown here is derived from an EMBL/GenBank/DDBJ whole genome shotgun (WGS) entry which is preliminary data.</text>
</comment>
<evidence type="ECO:0000313" key="6">
    <source>
        <dbReference type="EMBL" id="TDC12408.1"/>
    </source>
</evidence>
<evidence type="ECO:0000313" key="7">
    <source>
        <dbReference type="Proteomes" id="UP000295431"/>
    </source>
</evidence>